<feature type="chain" id="PRO_5001657747" description="Protein kinase domain-containing protein" evidence="19">
    <location>
        <begin position="35"/>
        <end position="847"/>
    </location>
</feature>
<dbReference type="InterPro" id="IPR001245">
    <property type="entry name" value="Ser-Thr/Tyr_kinase_cat_dom"/>
</dbReference>
<dbReference type="PROSITE" id="PS00108">
    <property type="entry name" value="PROTEIN_KINASE_ST"/>
    <property type="match status" value="1"/>
</dbReference>
<evidence type="ECO:0000256" key="18">
    <source>
        <dbReference type="SAM" id="Phobius"/>
    </source>
</evidence>
<evidence type="ECO:0000256" key="12">
    <source>
        <dbReference type="ARBA" id="ARBA00022840"/>
    </source>
</evidence>
<evidence type="ECO:0000256" key="19">
    <source>
        <dbReference type="SAM" id="SignalP"/>
    </source>
</evidence>
<dbReference type="SUPFAM" id="SSF56112">
    <property type="entry name" value="Protein kinase-like (PK-like)"/>
    <property type="match status" value="1"/>
</dbReference>
<sequence>MEFGNHTSLRFLLSSVNVLLFLIVAMNLSPNASAARFLSNETDQIALLEFKNKISDPNGVLNSWNHSLHHCQWPGITCDARHQRVTILNLPGKSLFGTISPHVGNLSFLKFFYLEENQFHGDIPQEVGRLLRLRFLNLSSNILTGEIPVNLSHCSELRALSLIRNKLEGRISTELGSLKKLETLQLAVNNLTGEIPSTIGNLSSIKQLSFTFNNLEGNLPEEISLLTTLFFLAMGSNKLTGQVPSTLCNITNLYVLNLSSNNFQGDVTHSLRNCQSLQMLFISQNNFSGSVSPQIFGSYISPTILDLSHNSLSGSLPLEVGKLENIQQLVVSSNKFSGEVPSTLGDCSSMQYLDMQSNLFNGTLPPALASLKGIQFLDLSHNNFSGQIPRDINRLVFLKFLDISYNDLEGEIPTDGVFTNASQIRLVGNSKLCGGIPELQLPSCLVKRKKKGKRLLVLVIPLVLIVILVISVTFFLYHFLHKKRDKSVKESLMMSSDPIEKILRISYHELYRATEGFSSTNLIGSGSFGVVYKGKLDQHQDKEVAVKVLDLQKNGASKSFEAECKALRSIRHRNLLSLLTYCSSIDTKGNEFKALVYEYIQNGSLDMWLHSELAEATRSRNLDLLQRINIAVNVASGLDYLHNHYEVTIVHCDLKPSNILLDNDLIAHVGDFGLAKLLPRTADIDSETLILSKKLPAYGMGLQVSTEGDVYSFGILLLEMFTGRRPTDDAFVDGLDLHNYVKMALPEQVLKIVDPSLLSSEAEENKVVLQAASEDEETNHGKRAVEMNDGDIKSSSDETNNVQKCLILILKVGLGCSQKSPMDRIDMKEVTRELHFIRDAYLGVRNR</sequence>
<name>A0A068U9E8_COFCA</name>
<dbReference type="PhylomeDB" id="A0A068U9E8"/>
<feature type="compositionally biased region" description="Basic and acidic residues" evidence="17">
    <location>
        <begin position="778"/>
        <end position="796"/>
    </location>
</feature>
<evidence type="ECO:0000256" key="10">
    <source>
        <dbReference type="ARBA" id="ARBA00022741"/>
    </source>
</evidence>
<evidence type="ECO:0000256" key="8">
    <source>
        <dbReference type="ARBA" id="ARBA00022729"/>
    </source>
</evidence>
<dbReference type="PANTHER" id="PTHR27008">
    <property type="entry name" value="OS04G0122200 PROTEIN"/>
    <property type="match status" value="1"/>
</dbReference>
<dbReference type="PROSITE" id="PS00107">
    <property type="entry name" value="PROTEIN_KINASE_ATP"/>
    <property type="match status" value="1"/>
</dbReference>
<dbReference type="GO" id="GO:0004674">
    <property type="term" value="F:protein serine/threonine kinase activity"/>
    <property type="evidence" value="ECO:0007669"/>
    <property type="project" value="UniProtKB-KW"/>
</dbReference>
<feature type="signal peptide" evidence="19">
    <location>
        <begin position="1"/>
        <end position="34"/>
    </location>
</feature>
<dbReference type="InterPro" id="IPR032675">
    <property type="entry name" value="LRR_dom_sf"/>
</dbReference>
<dbReference type="AlphaFoldDB" id="A0A068U9E8"/>
<keyword evidence="15" id="KW-0325">Glycoprotein</keyword>
<dbReference type="STRING" id="49390.A0A068U9E8"/>
<dbReference type="FunFam" id="3.30.200.20:FF:000432">
    <property type="entry name" value="LRR receptor-like serine/threonine-protein kinase EFR"/>
    <property type="match status" value="1"/>
</dbReference>
<evidence type="ECO:0000256" key="15">
    <source>
        <dbReference type="ARBA" id="ARBA00023180"/>
    </source>
</evidence>
<organism evidence="21 22">
    <name type="scientific">Coffea canephora</name>
    <name type="common">Robusta coffee</name>
    <dbReference type="NCBI Taxonomy" id="49390"/>
    <lineage>
        <taxon>Eukaryota</taxon>
        <taxon>Viridiplantae</taxon>
        <taxon>Streptophyta</taxon>
        <taxon>Embryophyta</taxon>
        <taxon>Tracheophyta</taxon>
        <taxon>Spermatophyta</taxon>
        <taxon>Magnoliopsida</taxon>
        <taxon>eudicotyledons</taxon>
        <taxon>Gunneridae</taxon>
        <taxon>Pentapetalae</taxon>
        <taxon>asterids</taxon>
        <taxon>lamiids</taxon>
        <taxon>Gentianales</taxon>
        <taxon>Rubiaceae</taxon>
        <taxon>Ixoroideae</taxon>
        <taxon>Gardenieae complex</taxon>
        <taxon>Bertiereae - Coffeeae clade</taxon>
        <taxon>Coffeeae</taxon>
        <taxon>Coffea</taxon>
    </lineage>
</organism>
<dbReference type="Gramene" id="CDP04814">
    <property type="protein sequence ID" value="CDP04814"/>
    <property type="gene ID" value="GSCOC_T00019542001"/>
</dbReference>
<dbReference type="InterPro" id="IPR011009">
    <property type="entry name" value="Kinase-like_dom_sf"/>
</dbReference>
<dbReference type="Pfam" id="PF08263">
    <property type="entry name" value="LRRNT_2"/>
    <property type="match status" value="1"/>
</dbReference>
<dbReference type="OMA" id="NEQTECM"/>
<keyword evidence="5" id="KW-0433">Leucine-rich repeat</keyword>
<evidence type="ECO:0000256" key="3">
    <source>
        <dbReference type="ARBA" id="ARBA00009592"/>
    </source>
</evidence>
<evidence type="ECO:0000256" key="7">
    <source>
        <dbReference type="ARBA" id="ARBA00022692"/>
    </source>
</evidence>
<keyword evidence="14 18" id="KW-0472">Membrane</keyword>
<keyword evidence="9" id="KW-0677">Repeat</keyword>
<reference evidence="22" key="1">
    <citation type="journal article" date="2014" name="Science">
        <title>The coffee genome provides insight into the convergent evolution of caffeine biosynthesis.</title>
        <authorList>
            <person name="Denoeud F."/>
            <person name="Carretero-Paulet L."/>
            <person name="Dereeper A."/>
            <person name="Droc G."/>
            <person name="Guyot R."/>
            <person name="Pietrella M."/>
            <person name="Zheng C."/>
            <person name="Alberti A."/>
            <person name="Anthony F."/>
            <person name="Aprea G."/>
            <person name="Aury J.M."/>
            <person name="Bento P."/>
            <person name="Bernard M."/>
            <person name="Bocs S."/>
            <person name="Campa C."/>
            <person name="Cenci A."/>
            <person name="Combes M.C."/>
            <person name="Crouzillat D."/>
            <person name="Da Silva C."/>
            <person name="Daddiego L."/>
            <person name="De Bellis F."/>
            <person name="Dussert S."/>
            <person name="Garsmeur O."/>
            <person name="Gayraud T."/>
            <person name="Guignon V."/>
            <person name="Jahn K."/>
            <person name="Jamilloux V."/>
            <person name="Joet T."/>
            <person name="Labadie K."/>
            <person name="Lan T."/>
            <person name="Leclercq J."/>
            <person name="Lepelley M."/>
            <person name="Leroy T."/>
            <person name="Li L.T."/>
            <person name="Librado P."/>
            <person name="Lopez L."/>
            <person name="Munoz A."/>
            <person name="Noel B."/>
            <person name="Pallavicini A."/>
            <person name="Perrotta G."/>
            <person name="Poncet V."/>
            <person name="Pot D."/>
            <person name="Priyono X."/>
            <person name="Rigoreau M."/>
            <person name="Rouard M."/>
            <person name="Rozas J."/>
            <person name="Tranchant-Dubreuil C."/>
            <person name="VanBuren R."/>
            <person name="Zhang Q."/>
            <person name="Andrade A.C."/>
            <person name="Argout X."/>
            <person name="Bertrand B."/>
            <person name="de Kochko A."/>
            <person name="Graziosi G."/>
            <person name="Henry R.J."/>
            <person name="Jayarama X."/>
            <person name="Ming R."/>
            <person name="Nagai C."/>
            <person name="Rounsley S."/>
            <person name="Sankoff D."/>
            <person name="Giuliano G."/>
            <person name="Albert V.A."/>
            <person name="Wincker P."/>
            <person name="Lashermes P."/>
        </authorList>
    </citation>
    <scope>NUCLEOTIDE SEQUENCE [LARGE SCALE GENOMIC DNA]</scope>
    <source>
        <strain evidence="22">cv. DH200-94</strain>
    </source>
</reference>
<protein>
    <recommendedName>
        <fullName evidence="20">Protein kinase domain-containing protein</fullName>
    </recommendedName>
</protein>
<evidence type="ECO:0000256" key="17">
    <source>
        <dbReference type="SAM" id="MobiDB-lite"/>
    </source>
</evidence>
<dbReference type="OrthoDB" id="676979at2759"/>
<proteinExistence type="inferred from homology"/>
<feature type="binding site" evidence="16">
    <location>
        <position position="547"/>
    </location>
    <ligand>
        <name>ATP</name>
        <dbReference type="ChEBI" id="CHEBI:30616"/>
    </ligand>
</feature>
<dbReference type="PANTHER" id="PTHR27008:SF499">
    <property type="entry name" value="OS06G0581500 PROTEIN"/>
    <property type="match status" value="1"/>
</dbReference>
<feature type="transmembrane region" description="Helical" evidence="18">
    <location>
        <begin position="455"/>
        <end position="480"/>
    </location>
</feature>
<keyword evidence="11" id="KW-0418">Kinase</keyword>
<comment type="similarity">
    <text evidence="2">Belongs to the protein kinase superfamily. Ser/Thr protein kinase family.</text>
</comment>
<dbReference type="FunFam" id="3.80.10.10:FF:000233">
    <property type="entry name" value="Leucine-rich repeat receptor-like protein kinase TDR"/>
    <property type="match status" value="1"/>
</dbReference>
<keyword evidence="12 16" id="KW-0067">ATP-binding</keyword>
<feature type="region of interest" description="Disordered" evidence="17">
    <location>
        <begin position="772"/>
        <end position="797"/>
    </location>
</feature>
<keyword evidence="8 19" id="KW-0732">Signal</keyword>
<dbReference type="GO" id="GO:0005524">
    <property type="term" value="F:ATP binding"/>
    <property type="evidence" value="ECO:0007669"/>
    <property type="project" value="UniProtKB-UniRule"/>
</dbReference>
<comment type="similarity">
    <text evidence="3">Belongs to the RLP family.</text>
</comment>
<evidence type="ECO:0000256" key="5">
    <source>
        <dbReference type="ARBA" id="ARBA00022614"/>
    </source>
</evidence>
<evidence type="ECO:0000256" key="13">
    <source>
        <dbReference type="ARBA" id="ARBA00022989"/>
    </source>
</evidence>
<evidence type="ECO:0000256" key="9">
    <source>
        <dbReference type="ARBA" id="ARBA00022737"/>
    </source>
</evidence>
<evidence type="ECO:0000256" key="14">
    <source>
        <dbReference type="ARBA" id="ARBA00023136"/>
    </source>
</evidence>
<dbReference type="InterPro" id="IPR008271">
    <property type="entry name" value="Ser/Thr_kinase_AS"/>
</dbReference>
<evidence type="ECO:0000313" key="21">
    <source>
        <dbReference type="EMBL" id="CDP04814.1"/>
    </source>
</evidence>
<dbReference type="SUPFAM" id="SSF52047">
    <property type="entry name" value="RNI-like"/>
    <property type="match status" value="1"/>
</dbReference>
<dbReference type="Gene3D" id="3.30.200.20">
    <property type="entry name" value="Phosphorylase Kinase, domain 1"/>
    <property type="match status" value="1"/>
</dbReference>
<dbReference type="GO" id="GO:0009791">
    <property type="term" value="P:post-embryonic development"/>
    <property type="evidence" value="ECO:0007669"/>
    <property type="project" value="UniProtKB-ARBA"/>
</dbReference>
<dbReference type="InParanoid" id="A0A068U9E8"/>
<dbReference type="EMBL" id="HG739098">
    <property type="protein sequence ID" value="CDP04814.1"/>
    <property type="molecule type" value="Genomic_DNA"/>
</dbReference>
<comment type="subcellular location">
    <subcellularLocation>
        <location evidence="1">Membrane</location>
        <topology evidence="1">Single-pass type I membrane protein</topology>
    </subcellularLocation>
</comment>
<dbReference type="Gene3D" id="3.80.10.10">
    <property type="entry name" value="Ribonuclease Inhibitor"/>
    <property type="match status" value="2"/>
</dbReference>
<dbReference type="Proteomes" id="UP000295252">
    <property type="component" value="Chromosome III"/>
</dbReference>
<dbReference type="Gene3D" id="1.10.510.10">
    <property type="entry name" value="Transferase(Phosphotransferase) domain 1"/>
    <property type="match status" value="1"/>
</dbReference>
<evidence type="ECO:0000259" key="20">
    <source>
        <dbReference type="PROSITE" id="PS50011"/>
    </source>
</evidence>
<keyword evidence="6" id="KW-0808">Transferase</keyword>
<dbReference type="Pfam" id="PF13855">
    <property type="entry name" value="LRR_8"/>
    <property type="match status" value="1"/>
</dbReference>
<keyword evidence="7 18" id="KW-0812">Transmembrane</keyword>
<evidence type="ECO:0000256" key="6">
    <source>
        <dbReference type="ARBA" id="ARBA00022679"/>
    </source>
</evidence>
<feature type="domain" description="Protein kinase" evidence="20">
    <location>
        <begin position="517"/>
        <end position="842"/>
    </location>
</feature>
<dbReference type="InterPro" id="IPR000719">
    <property type="entry name" value="Prot_kinase_dom"/>
</dbReference>
<dbReference type="SMART" id="SM00220">
    <property type="entry name" value="S_TKc"/>
    <property type="match status" value="1"/>
</dbReference>
<keyword evidence="13 18" id="KW-1133">Transmembrane helix</keyword>
<gene>
    <name evidence="21" type="ORF">GSCOC_T00019542001</name>
</gene>
<accession>A0A068U9E8</accession>
<dbReference type="InterPro" id="IPR017441">
    <property type="entry name" value="Protein_kinase_ATP_BS"/>
</dbReference>
<dbReference type="FunFam" id="3.80.10.10:FF:000275">
    <property type="entry name" value="Leucine-rich repeat receptor-like protein kinase"/>
    <property type="match status" value="1"/>
</dbReference>
<evidence type="ECO:0000256" key="16">
    <source>
        <dbReference type="PROSITE-ProRule" id="PRU10141"/>
    </source>
</evidence>
<dbReference type="InterPro" id="IPR051809">
    <property type="entry name" value="Plant_receptor-like_S/T_kinase"/>
</dbReference>
<evidence type="ECO:0000256" key="1">
    <source>
        <dbReference type="ARBA" id="ARBA00004479"/>
    </source>
</evidence>
<keyword evidence="4" id="KW-0723">Serine/threonine-protein kinase</keyword>
<dbReference type="InterPro" id="IPR001611">
    <property type="entry name" value="Leu-rich_rpt"/>
</dbReference>
<dbReference type="InterPro" id="IPR013210">
    <property type="entry name" value="LRR_N_plant-typ"/>
</dbReference>
<dbReference type="Pfam" id="PF07714">
    <property type="entry name" value="PK_Tyr_Ser-Thr"/>
    <property type="match status" value="1"/>
</dbReference>
<evidence type="ECO:0000256" key="2">
    <source>
        <dbReference type="ARBA" id="ARBA00008684"/>
    </source>
</evidence>
<dbReference type="PROSITE" id="PS50011">
    <property type="entry name" value="PROTEIN_KINASE_DOM"/>
    <property type="match status" value="1"/>
</dbReference>
<evidence type="ECO:0000256" key="11">
    <source>
        <dbReference type="ARBA" id="ARBA00022777"/>
    </source>
</evidence>
<dbReference type="GO" id="GO:0016020">
    <property type="term" value="C:membrane"/>
    <property type="evidence" value="ECO:0007669"/>
    <property type="project" value="UniProtKB-SubCell"/>
</dbReference>
<dbReference type="Pfam" id="PF00560">
    <property type="entry name" value="LRR_1"/>
    <property type="match status" value="4"/>
</dbReference>
<keyword evidence="10 16" id="KW-0547">Nucleotide-binding</keyword>
<evidence type="ECO:0000256" key="4">
    <source>
        <dbReference type="ARBA" id="ARBA00022527"/>
    </source>
</evidence>
<keyword evidence="22" id="KW-1185">Reference proteome</keyword>
<evidence type="ECO:0000313" key="22">
    <source>
        <dbReference type="Proteomes" id="UP000295252"/>
    </source>
</evidence>